<keyword evidence="3" id="KW-1185">Reference proteome</keyword>
<evidence type="ECO:0000313" key="2">
    <source>
        <dbReference type="EMBL" id="SMB84189.1"/>
    </source>
</evidence>
<protein>
    <recommendedName>
        <fullName evidence="4">MT0933-like antitoxin protein</fullName>
    </recommendedName>
</protein>
<evidence type="ECO:0008006" key="4">
    <source>
        <dbReference type="Google" id="ProtNLM"/>
    </source>
</evidence>
<dbReference type="OrthoDB" id="71559at2"/>
<dbReference type="Proteomes" id="UP000192582">
    <property type="component" value="Unassembled WGS sequence"/>
</dbReference>
<organism evidence="2 3">
    <name type="scientific">Deinococcus hopiensis KR-140</name>
    <dbReference type="NCBI Taxonomy" id="695939"/>
    <lineage>
        <taxon>Bacteria</taxon>
        <taxon>Thermotogati</taxon>
        <taxon>Deinococcota</taxon>
        <taxon>Deinococci</taxon>
        <taxon>Deinococcales</taxon>
        <taxon>Deinococcaceae</taxon>
        <taxon>Deinococcus</taxon>
    </lineage>
</organism>
<reference evidence="2 3" key="1">
    <citation type="submission" date="2017-04" db="EMBL/GenBank/DDBJ databases">
        <authorList>
            <person name="Afonso C.L."/>
            <person name="Miller P.J."/>
            <person name="Scott M.A."/>
            <person name="Spackman E."/>
            <person name="Goraichik I."/>
            <person name="Dimitrov K.M."/>
            <person name="Suarez D.L."/>
            <person name="Swayne D.E."/>
        </authorList>
    </citation>
    <scope>NUCLEOTIDE SEQUENCE [LARGE SCALE GENOMIC DNA]</scope>
    <source>
        <strain evidence="2 3">KR-140</strain>
    </source>
</reference>
<feature type="compositionally biased region" description="Basic and acidic residues" evidence="1">
    <location>
        <begin position="18"/>
        <end position="40"/>
    </location>
</feature>
<sequence>MSDDKSIGERLGNAVDAVKHKVNEGADRARAEGHDFKAETTDNPIESAVEKGKGLVDRGKAELHENASEHDAKDASR</sequence>
<proteinExistence type="predicted"/>
<dbReference type="STRING" id="695939.SAMN00790413_05026"/>
<name>A0A1W1UT59_9DEIO</name>
<evidence type="ECO:0000256" key="1">
    <source>
        <dbReference type="SAM" id="MobiDB-lite"/>
    </source>
</evidence>
<feature type="region of interest" description="Disordered" evidence="1">
    <location>
        <begin position="18"/>
        <end position="77"/>
    </location>
</feature>
<dbReference type="EMBL" id="FWWU01000007">
    <property type="protein sequence ID" value="SMB84189.1"/>
    <property type="molecule type" value="Genomic_DNA"/>
</dbReference>
<feature type="compositionally biased region" description="Basic and acidic residues" evidence="1">
    <location>
        <begin position="48"/>
        <end position="77"/>
    </location>
</feature>
<evidence type="ECO:0000313" key="3">
    <source>
        <dbReference type="Proteomes" id="UP000192582"/>
    </source>
</evidence>
<dbReference type="RefSeq" id="WP_084046715.1">
    <property type="nucleotide sequence ID" value="NZ_FWWU01000007.1"/>
</dbReference>
<gene>
    <name evidence="2" type="ORF">SAMN00790413_05026</name>
</gene>
<accession>A0A1W1UT59</accession>
<dbReference type="AlphaFoldDB" id="A0A1W1UT59"/>